<evidence type="ECO:0000313" key="3">
    <source>
        <dbReference type="Proteomes" id="UP000078543"/>
    </source>
</evidence>
<dbReference type="EMBL" id="LWQU01000163">
    <property type="protein sequence ID" value="OAN47907.1"/>
    <property type="molecule type" value="Genomic_DNA"/>
</dbReference>
<dbReference type="SUPFAM" id="SSF160387">
    <property type="entry name" value="NosL/MerB-like"/>
    <property type="match status" value="1"/>
</dbReference>
<keyword evidence="3" id="KW-1185">Reference proteome</keyword>
<reference evidence="2 3" key="1">
    <citation type="submission" date="2016-04" db="EMBL/GenBank/DDBJ databases">
        <title>Draft genome sequence of freshwater magnetotactic bacteria Magnetospirillum marisnigri SP-1 and Magnetospirillum moscoviense BB-1.</title>
        <authorList>
            <person name="Koziaeva V."/>
            <person name="Dziuba M.V."/>
            <person name="Ivanov T.M."/>
            <person name="Kuznetsov B."/>
            <person name="Grouzdev D.S."/>
        </authorList>
    </citation>
    <scope>NUCLEOTIDE SEQUENCE [LARGE SCALE GENOMIC DNA]</scope>
    <source>
        <strain evidence="2 3">BB-1</strain>
    </source>
</reference>
<organism evidence="2 3">
    <name type="scientific">Magnetospirillum moscoviense</name>
    <dbReference type="NCBI Taxonomy" id="1437059"/>
    <lineage>
        <taxon>Bacteria</taxon>
        <taxon>Pseudomonadati</taxon>
        <taxon>Pseudomonadota</taxon>
        <taxon>Alphaproteobacteria</taxon>
        <taxon>Rhodospirillales</taxon>
        <taxon>Rhodospirillaceae</taxon>
        <taxon>Magnetospirillum</taxon>
    </lineage>
</organism>
<feature type="chain" id="PRO_5008091958" description="Protein NosL" evidence="1">
    <location>
        <begin position="27"/>
        <end position="161"/>
    </location>
</feature>
<dbReference type="STRING" id="1437059.A6A05_03525"/>
<gene>
    <name evidence="2" type="ORF">A6A05_03525</name>
</gene>
<evidence type="ECO:0000313" key="2">
    <source>
        <dbReference type="EMBL" id="OAN47907.1"/>
    </source>
</evidence>
<sequence length="161" mass="17542">MCSCSGVTRRRVLALLGAALAVPLSACMDKGTGPVEVRWGKEYCAYCGMIIDDPRFAAQVRGGPDKKVSKFDDLGDAVLWLAKQPFADDPATEFWVGDVEKSVWLDGRLAWYLSGKKSPMAHNFGALPEQRPGAISFAELRKTILERGSTSRCETPEQGST</sequence>
<protein>
    <recommendedName>
        <fullName evidence="4">Protein NosL</fullName>
    </recommendedName>
</protein>
<evidence type="ECO:0008006" key="4">
    <source>
        <dbReference type="Google" id="ProtNLM"/>
    </source>
</evidence>
<accession>A0A178MIA6</accession>
<keyword evidence="1" id="KW-0732">Signal</keyword>
<evidence type="ECO:0000256" key="1">
    <source>
        <dbReference type="SAM" id="SignalP"/>
    </source>
</evidence>
<dbReference type="Proteomes" id="UP000078543">
    <property type="component" value="Unassembled WGS sequence"/>
</dbReference>
<name>A0A178MIA6_9PROT</name>
<dbReference type="RefSeq" id="WP_068503142.1">
    <property type="nucleotide sequence ID" value="NZ_LWQU01000163.1"/>
</dbReference>
<proteinExistence type="predicted"/>
<comment type="caution">
    <text evidence="2">The sequence shown here is derived from an EMBL/GenBank/DDBJ whole genome shotgun (WGS) entry which is preliminary data.</text>
</comment>
<dbReference type="AlphaFoldDB" id="A0A178MIA6"/>
<dbReference type="OrthoDB" id="8560674at2"/>
<feature type="signal peptide" evidence="1">
    <location>
        <begin position="1"/>
        <end position="26"/>
    </location>
</feature>